<dbReference type="GO" id="GO:0031902">
    <property type="term" value="C:late endosome membrane"/>
    <property type="evidence" value="ECO:0007669"/>
    <property type="project" value="TreeGrafter"/>
</dbReference>
<dbReference type="PANTHER" id="PTHR12897:SF4">
    <property type="entry name" value="REGULATOR OF MON1-CCZ1 COMPLEX"/>
    <property type="match status" value="1"/>
</dbReference>
<evidence type="ECO:0008006" key="5">
    <source>
        <dbReference type="Google" id="ProtNLM"/>
    </source>
</evidence>
<dbReference type="InterPro" id="IPR040371">
    <property type="entry name" value="RMC1"/>
</dbReference>
<dbReference type="InterPro" id="IPR049040">
    <property type="entry name" value="RMC1_N"/>
</dbReference>
<evidence type="ECO:0000313" key="4">
    <source>
        <dbReference type="Proteomes" id="UP001153712"/>
    </source>
</evidence>
<dbReference type="Proteomes" id="UP001153712">
    <property type="component" value="Chromosome 2"/>
</dbReference>
<dbReference type="GO" id="GO:0035658">
    <property type="term" value="C:Mon1-Ccz1 complex"/>
    <property type="evidence" value="ECO:0007669"/>
    <property type="project" value="InterPro"/>
</dbReference>
<sequence length="633" mass="70989">MDKSDSDTCYLELSKDPIRFEAVNQLTNVFFDDSNKDVFAVRSGGVMGVVVKNAESESKYLDFRMEDHGSVLSIKFSPDHKILAVQRGTNSVEFMNFDGTALDTEYSQTCKKNCNILGFVWSQVNEISFITDHGIELYMVIPDKKSLKHLKTTSATVQWFVWCNSNKLALLASHHGSHLLPVIIKNGTTNKLNKVDTEPGKMALERDITLATLYGTPAVLILRHQNGPNAAEVHVHTLNGPGMSPVKSHVLKLGLTGRFAINIEDDIILVHHQASRSSVIFDIALPAENDGTVQYHSPAAFARSIKPASITLPGLRDNEIHYCELYSPNWVVFQPNIIIDAKLGCLWHIKLCLPELCENIADLRKCTQVMLKRTEGKTVLLNVLLKYIKQAKPKFDVLQESFNHINYIYRDFIEAELQPNIGTSPGAPIVPKNLSLHRVLVDQDDMMNEIFQKLDPEKDLPKIEWLSLSYLASLSECSISAQYNLTELLVTCLARQKKFTVLQQMLQYGAIADSKPLACLLLSLGNMHSGASQMALDMLARMDAREEIQEVLLSDGQVLSALKLADKTANPRKFLSVAEQSGDLTLFHSVLIHLKNNPDFAGAFQKDERLMNFIQQYNNMFDKNKKSENTLNQ</sequence>
<organism evidence="3 4">
    <name type="scientific">Phyllotreta striolata</name>
    <name type="common">Striped flea beetle</name>
    <name type="synonym">Crioceris striolata</name>
    <dbReference type="NCBI Taxonomy" id="444603"/>
    <lineage>
        <taxon>Eukaryota</taxon>
        <taxon>Metazoa</taxon>
        <taxon>Ecdysozoa</taxon>
        <taxon>Arthropoda</taxon>
        <taxon>Hexapoda</taxon>
        <taxon>Insecta</taxon>
        <taxon>Pterygota</taxon>
        <taxon>Neoptera</taxon>
        <taxon>Endopterygota</taxon>
        <taxon>Coleoptera</taxon>
        <taxon>Polyphaga</taxon>
        <taxon>Cucujiformia</taxon>
        <taxon>Chrysomeloidea</taxon>
        <taxon>Chrysomelidae</taxon>
        <taxon>Galerucinae</taxon>
        <taxon>Alticini</taxon>
        <taxon>Phyllotreta</taxon>
    </lineage>
</organism>
<dbReference type="PANTHER" id="PTHR12897">
    <property type="entry name" value="COLON CANCER-ASSOCIATED PROTEIN MIC1"/>
    <property type="match status" value="1"/>
</dbReference>
<gene>
    <name evidence="3" type="ORF">PHYEVI_LOCUS5969</name>
</gene>
<dbReference type="Pfam" id="PF21029">
    <property type="entry name" value="RMC1_N"/>
    <property type="match status" value="1"/>
</dbReference>
<keyword evidence="4" id="KW-1185">Reference proteome</keyword>
<reference evidence="3" key="1">
    <citation type="submission" date="2022-01" db="EMBL/GenBank/DDBJ databases">
        <authorList>
            <person name="King R."/>
        </authorList>
    </citation>
    <scope>NUCLEOTIDE SEQUENCE</scope>
</reference>
<dbReference type="InterPro" id="IPR009755">
    <property type="entry name" value="RMC1_C"/>
</dbReference>
<feature type="domain" description="Regulator of MON1-CCZ1 complex N-terminal" evidence="2">
    <location>
        <begin position="29"/>
        <end position="147"/>
    </location>
</feature>
<proteinExistence type="predicted"/>
<dbReference type="GO" id="GO:0010506">
    <property type="term" value="P:regulation of autophagy"/>
    <property type="evidence" value="ECO:0007669"/>
    <property type="project" value="InterPro"/>
</dbReference>
<evidence type="ECO:0000259" key="2">
    <source>
        <dbReference type="Pfam" id="PF21029"/>
    </source>
</evidence>
<evidence type="ECO:0000259" key="1">
    <source>
        <dbReference type="Pfam" id="PF07035"/>
    </source>
</evidence>
<dbReference type="OrthoDB" id="26384at2759"/>
<evidence type="ECO:0000313" key="3">
    <source>
        <dbReference type="EMBL" id="CAG9859595.1"/>
    </source>
</evidence>
<name>A0A9N9TNC5_PHYSR</name>
<dbReference type="Pfam" id="PF07035">
    <property type="entry name" value="RMC1_C"/>
    <property type="match status" value="1"/>
</dbReference>
<accession>A0A9N9TNC5</accession>
<dbReference type="GO" id="GO:0005765">
    <property type="term" value="C:lysosomal membrane"/>
    <property type="evidence" value="ECO:0007669"/>
    <property type="project" value="TreeGrafter"/>
</dbReference>
<feature type="domain" description="Mic1" evidence="1">
    <location>
        <begin position="373"/>
        <end position="595"/>
    </location>
</feature>
<dbReference type="AlphaFoldDB" id="A0A9N9TNC5"/>
<protein>
    <recommendedName>
        <fullName evidence="5">Mic1 domain-containing protein</fullName>
    </recommendedName>
</protein>
<dbReference type="SUPFAM" id="SSF69322">
    <property type="entry name" value="Tricorn protease domain 2"/>
    <property type="match status" value="1"/>
</dbReference>
<dbReference type="EMBL" id="OU900095">
    <property type="protein sequence ID" value="CAG9859595.1"/>
    <property type="molecule type" value="Genomic_DNA"/>
</dbReference>